<protein>
    <submittedName>
        <fullName evidence="1">Uncharacterized protein</fullName>
    </submittedName>
</protein>
<evidence type="ECO:0000313" key="1">
    <source>
        <dbReference type="EMBL" id="QHT19510.1"/>
    </source>
</evidence>
<name>A0A6C0DT14_9ZZZZ</name>
<sequence>MALTNKKSFKKLWELIEPHFQTHKSKSVELDDIEFSIGWNRTTYLMLHLNAIDVFFVIDADDATVTIVSHKRLTTEIHETAALVQTLLMSALFPQQVHHAKATKSD</sequence>
<organism evidence="1">
    <name type="scientific">viral metagenome</name>
    <dbReference type="NCBI Taxonomy" id="1070528"/>
    <lineage>
        <taxon>unclassified sequences</taxon>
        <taxon>metagenomes</taxon>
        <taxon>organismal metagenomes</taxon>
    </lineage>
</organism>
<dbReference type="AlphaFoldDB" id="A0A6C0DT14"/>
<accession>A0A6C0DT14</accession>
<dbReference type="EMBL" id="MN739667">
    <property type="protein sequence ID" value="QHT19510.1"/>
    <property type="molecule type" value="Genomic_DNA"/>
</dbReference>
<reference evidence="1" key="1">
    <citation type="journal article" date="2020" name="Nature">
        <title>Giant virus diversity and host interactions through global metagenomics.</title>
        <authorList>
            <person name="Schulz F."/>
            <person name="Roux S."/>
            <person name="Paez-Espino D."/>
            <person name="Jungbluth S."/>
            <person name="Walsh D.A."/>
            <person name="Denef V.J."/>
            <person name="McMahon K.D."/>
            <person name="Konstantinidis K.T."/>
            <person name="Eloe-Fadrosh E.A."/>
            <person name="Kyrpides N.C."/>
            <person name="Woyke T."/>
        </authorList>
    </citation>
    <scope>NUCLEOTIDE SEQUENCE</scope>
    <source>
        <strain evidence="1">GVMAG-M-3300023174-57</strain>
    </source>
</reference>
<proteinExistence type="predicted"/>